<dbReference type="SUPFAM" id="SSF53448">
    <property type="entry name" value="Nucleotide-diphospho-sugar transferases"/>
    <property type="match status" value="1"/>
</dbReference>
<evidence type="ECO:0000313" key="3">
    <source>
        <dbReference type="EMBL" id="ATS19259.1"/>
    </source>
</evidence>
<dbReference type="AlphaFoldDB" id="A0A2D2Q4A4"/>
<dbReference type="InterPro" id="IPR011990">
    <property type="entry name" value="TPR-like_helical_dom_sf"/>
</dbReference>
<name>A0A2D2Q4A4_PARLV</name>
<dbReference type="Gene3D" id="3.90.550.10">
    <property type="entry name" value="Spore Coat Polysaccharide Biosynthesis Protein SpsA, Chain A"/>
    <property type="match status" value="1"/>
</dbReference>
<keyword evidence="1" id="KW-0802">TPR repeat</keyword>
<evidence type="ECO:0000313" key="4">
    <source>
        <dbReference type="Proteomes" id="UP000231057"/>
    </source>
</evidence>
<keyword evidence="4" id="KW-1185">Reference proteome</keyword>
<protein>
    <recommendedName>
        <fullName evidence="2">Glycosyltransferase 2-like domain-containing protein</fullName>
    </recommendedName>
</protein>
<accession>A0A2D2Q4A4</accession>
<dbReference type="Proteomes" id="UP000231057">
    <property type="component" value="Chromosome"/>
</dbReference>
<evidence type="ECO:0000259" key="2">
    <source>
        <dbReference type="Pfam" id="PF00535"/>
    </source>
</evidence>
<reference evidence="3 4" key="1">
    <citation type="submission" date="2016-11" db="EMBL/GenBank/DDBJ databases">
        <title>Complete genome sequence of thermophilic cyanobacteria strain Synechococcus sp. PCC6715.</title>
        <authorList>
            <person name="Tang J."/>
            <person name="Daroch M."/>
            <person name="Liang Y."/>
            <person name="Jiang D."/>
            <person name="Shah M."/>
        </authorList>
    </citation>
    <scope>NUCLEOTIDE SEQUENCE [LARGE SCALE GENOMIC DNA]</scope>
    <source>
        <strain evidence="3 4">PCC 6715</strain>
    </source>
</reference>
<dbReference type="SUPFAM" id="SSF48452">
    <property type="entry name" value="TPR-like"/>
    <property type="match status" value="1"/>
</dbReference>
<sequence>MAPLLSLCMIVKNEAHQLRRCLTSVQPWVDEIILVDTGSEDDTVAIAGEFTPHVYAVEWQQDFAAARNYSLQWATGEWIFYIDADEELIVTDSHWRSQLLDQGIDCFSVLRQEAGTHHNWSDFANVRFARRQPGLRFVGALHEQLNTAQGKVGALKGIHLLHHNQQTQEQFLKKIRDRNIPILEQMVQRGDRRLMNLVCLGDHYAACGRTEQSRDWYHQALDAIAEDIEQQRLPQETTWLRHLLFWATYTAFEAKDYDTAQYYASYGLRYFNAYPPLLYAAGLIVFELGLPRGALPYFHRCLDLFSRGTYDRSEPFDRQWMTTQPAYSLGFTYMTLQEQERAITYFQKTLEFNPHYQPAQQHLQHLLSATAPSG</sequence>
<dbReference type="OrthoDB" id="9785185at2"/>
<dbReference type="PROSITE" id="PS50005">
    <property type="entry name" value="TPR"/>
    <property type="match status" value="1"/>
</dbReference>
<dbReference type="Pfam" id="PF00535">
    <property type="entry name" value="Glycos_transf_2"/>
    <property type="match status" value="1"/>
</dbReference>
<dbReference type="InterPro" id="IPR029044">
    <property type="entry name" value="Nucleotide-diphossugar_trans"/>
</dbReference>
<dbReference type="InterPro" id="IPR019734">
    <property type="entry name" value="TPR_rpt"/>
</dbReference>
<reference evidence="4" key="2">
    <citation type="journal article" date="2022" name="Front. Microbiol.">
        <title>Comparative Genomic Analysis Revealed Distinct Molecular Components and Organization of CO2-Concentrating Mechanism in Thermophilic Cyanobacteria.</title>
        <authorList>
            <person name="Tang J."/>
            <person name="Zhou H."/>
            <person name="Yao D."/>
            <person name="Riaz S."/>
            <person name="You D."/>
            <person name="Klepacz-Smolka A."/>
            <person name="Daroch M."/>
        </authorList>
    </citation>
    <scope>NUCLEOTIDE SEQUENCE [LARGE SCALE GENOMIC DNA]</scope>
    <source>
        <strain evidence="4">PCC 6715</strain>
    </source>
</reference>
<dbReference type="SMART" id="SM00028">
    <property type="entry name" value="TPR"/>
    <property type="match status" value="2"/>
</dbReference>
<feature type="repeat" description="TPR" evidence="1">
    <location>
        <begin position="323"/>
        <end position="356"/>
    </location>
</feature>
<dbReference type="CDD" id="cd02511">
    <property type="entry name" value="Beta4Glucosyltransferase"/>
    <property type="match status" value="1"/>
</dbReference>
<gene>
    <name evidence="3" type="ORF">BRW62_11500</name>
</gene>
<evidence type="ECO:0000256" key="1">
    <source>
        <dbReference type="PROSITE-ProRule" id="PRU00339"/>
    </source>
</evidence>
<dbReference type="PANTHER" id="PTHR43630:SF2">
    <property type="entry name" value="GLYCOSYLTRANSFERASE"/>
    <property type="match status" value="1"/>
</dbReference>
<dbReference type="EMBL" id="CP018092">
    <property type="protein sequence ID" value="ATS19259.1"/>
    <property type="molecule type" value="Genomic_DNA"/>
</dbReference>
<dbReference type="PANTHER" id="PTHR43630">
    <property type="entry name" value="POLY-BETA-1,6-N-ACETYL-D-GLUCOSAMINE SYNTHASE"/>
    <property type="match status" value="1"/>
</dbReference>
<feature type="domain" description="Glycosyltransferase 2-like" evidence="2">
    <location>
        <begin position="6"/>
        <end position="87"/>
    </location>
</feature>
<dbReference type="Gene3D" id="1.25.40.10">
    <property type="entry name" value="Tetratricopeptide repeat domain"/>
    <property type="match status" value="1"/>
</dbReference>
<proteinExistence type="predicted"/>
<dbReference type="KEGG" id="slw:BRW62_11500"/>
<dbReference type="RefSeq" id="WP_099799595.1">
    <property type="nucleotide sequence ID" value="NZ_CP018092.1"/>
</dbReference>
<organism evidence="3 4">
    <name type="scientific">Parathermosynechococcus lividus PCC 6715</name>
    <dbReference type="NCBI Taxonomy" id="1917166"/>
    <lineage>
        <taxon>Bacteria</taxon>
        <taxon>Bacillati</taxon>
        <taxon>Cyanobacteriota</taxon>
        <taxon>Cyanophyceae</taxon>
        <taxon>Acaryochloridales</taxon>
        <taxon>Thermosynechococcaceae</taxon>
        <taxon>Parathermosynechococcus</taxon>
    </lineage>
</organism>
<dbReference type="InterPro" id="IPR001173">
    <property type="entry name" value="Glyco_trans_2-like"/>
</dbReference>